<gene>
    <name evidence="9" type="ORF">QR46_4483</name>
</gene>
<evidence type="ECO:0000313" key="9">
    <source>
        <dbReference type="EMBL" id="KWX11544.1"/>
    </source>
</evidence>
<dbReference type="SUPFAM" id="SSF161245">
    <property type="entry name" value="Zinc hairpin stack"/>
    <property type="match status" value="1"/>
</dbReference>
<evidence type="ECO:0000259" key="6">
    <source>
        <dbReference type="PROSITE" id="PS50089"/>
    </source>
</evidence>
<dbReference type="GO" id="GO:0008270">
    <property type="term" value="F:zinc ion binding"/>
    <property type="evidence" value="ECO:0007669"/>
    <property type="project" value="UniProtKB-KW"/>
</dbReference>
<dbReference type="Pfam" id="PF05495">
    <property type="entry name" value="zf-CHY"/>
    <property type="match status" value="1"/>
</dbReference>
<protein>
    <submittedName>
        <fullName evidence="9">Zinc finger protein</fullName>
    </submittedName>
</protein>
<evidence type="ECO:0000313" key="10">
    <source>
        <dbReference type="Proteomes" id="UP000070089"/>
    </source>
</evidence>
<dbReference type="PANTHER" id="PTHR21319:SF53">
    <property type="entry name" value="RING FINGER AND CHY ZINC FINGER DOMAIN-CONTAINING PROTEIN 1"/>
    <property type="match status" value="1"/>
</dbReference>
<dbReference type="InterPro" id="IPR017921">
    <property type="entry name" value="Znf_CTCHY"/>
</dbReference>
<dbReference type="Gene3D" id="3.30.40.10">
    <property type="entry name" value="Zinc/RING finger domain, C3HC4 (zinc finger)"/>
    <property type="match status" value="1"/>
</dbReference>
<name>A0A132NND2_GIAIN</name>
<dbReference type="PROSITE" id="PS50089">
    <property type="entry name" value="ZF_RING_2"/>
    <property type="match status" value="1"/>
</dbReference>
<evidence type="ECO:0000256" key="4">
    <source>
        <dbReference type="PROSITE-ProRule" id="PRU00601"/>
    </source>
</evidence>
<dbReference type="PANTHER" id="PTHR21319">
    <property type="entry name" value="RING FINGER AND CHY ZINC FINGER DOMAIN-CONTAINING PROTEIN 1"/>
    <property type="match status" value="1"/>
</dbReference>
<dbReference type="InterPro" id="IPR001841">
    <property type="entry name" value="Znf_RING"/>
</dbReference>
<evidence type="ECO:0000256" key="2">
    <source>
        <dbReference type="ARBA" id="ARBA00022771"/>
    </source>
</evidence>
<dbReference type="EMBL" id="JXTI01000175">
    <property type="protein sequence ID" value="KWX11544.1"/>
    <property type="molecule type" value="Genomic_DNA"/>
</dbReference>
<evidence type="ECO:0000259" key="8">
    <source>
        <dbReference type="PROSITE" id="PS51270"/>
    </source>
</evidence>
<dbReference type="OrthoDB" id="411372at2759"/>
<dbReference type="SUPFAM" id="SSF57850">
    <property type="entry name" value="RING/U-box"/>
    <property type="match status" value="1"/>
</dbReference>
<evidence type="ECO:0000259" key="7">
    <source>
        <dbReference type="PROSITE" id="PS51266"/>
    </source>
</evidence>
<dbReference type="AlphaFoldDB" id="A0A132NND2"/>
<dbReference type="SUPFAM" id="SSF161219">
    <property type="entry name" value="CHY zinc finger-like"/>
    <property type="match status" value="1"/>
</dbReference>
<dbReference type="InterPro" id="IPR013083">
    <property type="entry name" value="Znf_RING/FYVE/PHD"/>
</dbReference>
<dbReference type="GO" id="GO:0006511">
    <property type="term" value="P:ubiquitin-dependent protein catabolic process"/>
    <property type="evidence" value="ECO:0007669"/>
    <property type="project" value="TreeGrafter"/>
</dbReference>
<keyword evidence="1" id="KW-0479">Metal-binding</keyword>
<reference evidence="9 10" key="1">
    <citation type="journal article" date="2015" name="Mol. Biochem. Parasitol.">
        <title>Identification of polymorphic genes for use in assemblage B genotyping assays through comparative genomics of multiple assemblage B Giardia duodenalis isolates.</title>
        <authorList>
            <person name="Wielinga C."/>
            <person name="Thompson R.C."/>
            <person name="Monis P."/>
            <person name="Ryan U."/>
        </authorList>
    </citation>
    <scope>NUCLEOTIDE SEQUENCE [LARGE SCALE GENOMIC DNA]</scope>
    <source>
        <strain evidence="9 10">BAH15c1</strain>
    </source>
</reference>
<evidence type="ECO:0000256" key="3">
    <source>
        <dbReference type="ARBA" id="ARBA00022833"/>
    </source>
</evidence>
<proteinExistence type="predicted"/>
<feature type="domain" description="CTCHY-type" evidence="8">
    <location>
        <begin position="147"/>
        <end position="213"/>
    </location>
</feature>
<dbReference type="GO" id="GO:0005634">
    <property type="term" value="C:nucleus"/>
    <property type="evidence" value="ECO:0007669"/>
    <property type="project" value="TreeGrafter"/>
</dbReference>
<evidence type="ECO:0000256" key="5">
    <source>
        <dbReference type="SAM" id="MobiDB-lite"/>
    </source>
</evidence>
<dbReference type="VEuPathDB" id="GiardiaDB:QR46_4483"/>
<dbReference type="GO" id="GO:0016567">
    <property type="term" value="P:protein ubiquitination"/>
    <property type="evidence" value="ECO:0007669"/>
    <property type="project" value="TreeGrafter"/>
</dbReference>
<accession>A0A132NND2</accession>
<feature type="domain" description="CHY-type" evidence="7">
    <location>
        <begin position="75"/>
        <end position="145"/>
    </location>
</feature>
<dbReference type="PROSITE" id="PS51266">
    <property type="entry name" value="ZF_CHY"/>
    <property type="match status" value="1"/>
</dbReference>
<dbReference type="PROSITE" id="PS51270">
    <property type="entry name" value="ZF_CTCHY"/>
    <property type="match status" value="1"/>
</dbReference>
<dbReference type="Proteomes" id="UP000070089">
    <property type="component" value="Unassembled WGS sequence"/>
</dbReference>
<dbReference type="InterPro" id="IPR037275">
    <property type="entry name" value="Znf_CTCHY_sf"/>
</dbReference>
<dbReference type="InterPro" id="IPR008913">
    <property type="entry name" value="Znf_CHY"/>
</dbReference>
<sequence>MFSYICHHYYRITNGEKKLLKSYIVKPADPSFIPSNTFIMPFSDWRDDLTFEDLANLHLRDGVEGNEDAVYLDIVQETINGCMHYPLNCHVICPKCNKDYACRFCHNDDLSSQCGEMDRFSITSIRCLLCDKVGPIGLHCIHCNGEVAKSFCPKCNYISMVSSEVKPFFHCESCMFCRVGKQEEHRHCDICKQCYKNQFFDTHKCDATDYVCCICQEELKTSIYDHTEIGCGNRHYIHTKCFHNLIKAGNYTCPLCRKLFWKGKVLQKITNQHTIFFMLCLLVRGYVTPEPVAISNPSELEPNGTLHLPSSSSDHSEDDEEGSSEPTHHGEENEQEQDQNSQENNTASEEFPYFSQELSDKIKDLFAMNIAMFILDMKLFLKNERISGRCRQCSKCFWVPNLNISDIPCVYCGLFNVDIISSKEADSLPSESEFASTWREYIEGYRLNVAKHAAYIRNTLKYLNDHFAQLLLLG</sequence>
<organism evidence="9 10">
    <name type="scientific">Giardia duodenalis assemblage B</name>
    <dbReference type="NCBI Taxonomy" id="1394984"/>
    <lineage>
        <taxon>Eukaryota</taxon>
        <taxon>Metamonada</taxon>
        <taxon>Diplomonadida</taxon>
        <taxon>Hexamitidae</taxon>
        <taxon>Giardiinae</taxon>
        <taxon>Giardia</taxon>
    </lineage>
</organism>
<comment type="caution">
    <text evidence="9">The sequence shown here is derived from an EMBL/GenBank/DDBJ whole genome shotgun (WGS) entry which is preliminary data.</text>
</comment>
<dbReference type="InterPro" id="IPR037274">
    <property type="entry name" value="Znf_CHY_sf"/>
</dbReference>
<feature type="region of interest" description="Disordered" evidence="5">
    <location>
        <begin position="296"/>
        <end position="348"/>
    </location>
</feature>
<evidence type="ECO:0000256" key="1">
    <source>
        <dbReference type="ARBA" id="ARBA00022723"/>
    </source>
</evidence>
<dbReference type="GO" id="GO:0061630">
    <property type="term" value="F:ubiquitin protein ligase activity"/>
    <property type="evidence" value="ECO:0007669"/>
    <property type="project" value="TreeGrafter"/>
</dbReference>
<keyword evidence="3" id="KW-0862">Zinc</keyword>
<keyword evidence="2 4" id="KW-0863">Zinc-finger</keyword>
<feature type="domain" description="RING-type" evidence="6">
    <location>
        <begin position="212"/>
        <end position="257"/>
    </location>
</feature>